<reference evidence="1" key="1">
    <citation type="submission" date="2022-06" db="EMBL/GenBank/DDBJ databases">
        <title>Leptospira isolates from biofilms formed at urban environments.</title>
        <authorList>
            <person name="Ribeiro P.S."/>
            <person name="Sousa T."/>
            <person name="Carvalho N."/>
            <person name="Aburjaile F."/>
            <person name="Neves F."/>
            <person name="Oliveira D."/>
            <person name="Blanco L."/>
            <person name="Lima J."/>
            <person name="Costa F."/>
            <person name="Brenig B."/>
            <person name="Soares S."/>
            <person name="Ramos R."/>
            <person name="Goes-Neto A."/>
            <person name="Matiuzzi M."/>
            <person name="Azevedo V."/>
            <person name="Ristow P."/>
        </authorList>
    </citation>
    <scope>NUCLEOTIDE SEQUENCE</scope>
    <source>
        <strain evidence="1">VSF7</strain>
    </source>
</reference>
<name>A0A5F2DGW3_9LEPT</name>
<gene>
    <name evidence="1" type="ORF">ND810_08710</name>
</gene>
<sequence length="288" mass="33560">MDSLFGAVLTQLPDREKELIIAWLQVNGSVVKECTSKNWKDFPDCIRVFSKPSPELAKELLDWSIEPILCGQFSKEEKEEYKSIGVSFLWDKPFQKIHTLPLLPEPEKKLTWIVCTKNQILDQHISRVLKTLGYIVFTESNPEFLFKRLLVGPCHFLVLDWDKVDTKLLVPNLEKIKREKPFLSIGIKDFNRENLYRDLKMGISGISEVLIDGKDFWKVFLESFPLTEEQGEEKHWKESVKSVSKVTFTFQEKRIPVSMKLSDVTSLSADQSFQSIKDHIDLFRWFVS</sequence>
<protein>
    <submittedName>
        <fullName evidence="1">Uncharacterized protein</fullName>
    </submittedName>
</protein>
<evidence type="ECO:0000313" key="1">
    <source>
        <dbReference type="EMBL" id="MCW7515236.1"/>
    </source>
</evidence>
<evidence type="ECO:0000313" key="2">
    <source>
        <dbReference type="Proteomes" id="UP001209694"/>
    </source>
</evidence>
<organism evidence="1 2">
    <name type="scientific">Leptospira levettii</name>
    <dbReference type="NCBI Taxonomy" id="2023178"/>
    <lineage>
        <taxon>Bacteria</taxon>
        <taxon>Pseudomonadati</taxon>
        <taxon>Spirochaetota</taxon>
        <taxon>Spirochaetia</taxon>
        <taxon>Leptospirales</taxon>
        <taxon>Leptospiraceae</taxon>
        <taxon>Leptospira</taxon>
    </lineage>
</organism>
<accession>A0A5F2DGW3</accession>
<dbReference type="EMBL" id="JAMQQD010000002">
    <property type="protein sequence ID" value="MCW7515236.1"/>
    <property type="molecule type" value="Genomic_DNA"/>
</dbReference>
<proteinExistence type="predicted"/>
<dbReference type="AlphaFoldDB" id="A0A5F2DGW3"/>
<comment type="caution">
    <text evidence="1">The sequence shown here is derived from an EMBL/GenBank/DDBJ whole genome shotgun (WGS) entry which is preliminary data.</text>
</comment>
<dbReference type="RefSeq" id="WP_135591434.1">
    <property type="nucleotide sequence ID" value="NZ_JAIZBN010000001.1"/>
</dbReference>
<dbReference type="Proteomes" id="UP001209694">
    <property type="component" value="Unassembled WGS sequence"/>
</dbReference>